<dbReference type="AlphaFoldDB" id="A0AAV0XBE0"/>
<sequence>MRKCSVSGCNSQNRNIKMTLFSVTNANKSSWESAIRSSINNQVKDIKYVCLEHFLPKDINTTYPIPSDVIEEFGQKKVDSTQYEPKTHSARRELFTAEAPKILKRNVDSVDSTSNSTSCKQICLVDIKKQKFVIDPVSLPLGWASYNNNSTVVFFKPVYLIDKLVIEKQIVIKNDEVASFYIFNKLIDPTNVGLIQIKFPVNNKNVLEAINYFHCKQICQGGPMVINFPGVHCKTAVLDNELWRHQLCSILVDTKKRCLKCDNLYRQFRRSKSVAIASKRIRPTLTPTRRRWLNNIFKMKKNANKSNSR</sequence>
<evidence type="ECO:0000256" key="2">
    <source>
        <dbReference type="ARBA" id="ARBA00022771"/>
    </source>
</evidence>
<keyword evidence="3" id="KW-0862">Zinc</keyword>
<dbReference type="GO" id="GO:0003677">
    <property type="term" value="F:DNA binding"/>
    <property type="evidence" value="ECO:0007669"/>
    <property type="project" value="UniProtKB-KW"/>
</dbReference>
<dbReference type="EMBL" id="CARXXK010000004">
    <property type="protein sequence ID" value="CAI6365407.1"/>
    <property type="molecule type" value="Genomic_DNA"/>
</dbReference>
<evidence type="ECO:0000259" key="5">
    <source>
        <dbReference type="Pfam" id="PF05485"/>
    </source>
</evidence>
<evidence type="ECO:0000256" key="3">
    <source>
        <dbReference type="ARBA" id="ARBA00022833"/>
    </source>
</evidence>
<feature type="domain" description="THAP-type" evidence="5">
    <location>
        <begin position="4"/>
        <end position="63"/>
    </location>
</feature>
<name>A0AAV0XBE0_9HEMI</name>
<keyword evidence="7" id="KW-1185">Reference proteome</keyword>
<accession>A0AAV0XBE0</accession>
<gene>
    <name evidence="6" type="ORF">MEUPH1_LOCUS20125</name>
</gene>
<dbReference type="InterPro" id="IPR006612">
    <property type="entry name" value="THAP_Znf"/>
</dbReference>
<comment type="caution">
    <text evidence="6">The sequence shown here is derived from an EMBL/GenBank/DDBJ whole genome shotgun (WGS) entry which is preliminary data.</text>
</comment>
<keyword evidence="2" id="KW-0863">Zinc-finger</keyword>
<keyword evidence="1" id="KW-0479">Metal-binding</keyword>
<keyword evidence="4" id="KW-0238">DNA-binding</keyword>
<dbReference type="Proteomes" id="UP001160148">
    <property type="component" value="Unassembled WGS sequence"/>
</dbReference>
<evidence type="ECO:0000256" key="1">
    <source>
        <dbReference type="ARBA" id="ARBA00022723"/>
    </source>
</evidence>
<protein>
    <recommendedName>
        <fullName evidence="5">THAP-type domain-containing protein</fullName>
    </recommendedName>
</protein>
<evidence type="ECO:0000313" key="7">
    <source>
        <dbReference type="Proteomes" id="UP001160148"/>
    </source>
</evidence>
<dbReference type="Pfam" id="PF05485">
    <property type="entry name" value="THAP"/>
    <property type="match status" value="1"/>
</dbReference>
<dbReference type="GO" id="GO:0008270">
    <property type="term" value="F:zinc ion binding"/>
    <property type="evidence" value="ECO:0007669"/>
    <property type="project" value="UniProtKB-KW"/>
</dbReference>
<evidence type="ECO:0000256" key="4">
    <source>
        <dbReference type="ARBA" id="ARBA00023125"/>
    </source>
</evidence>
<evidence type="ECO:0000313" key="6">
    <source>
        <dbReference type="EMBL" id="CAI6365407.1"/>
    </source>
</evidence>
<proteinExistence type="predicted"/>
<organism evidence="6 7">
    <name type="scientific">Macrosiphum euphorbiae</name>
    <name type="common">potato aphid</name>
    <dbReference type="NCBI Taxonomy" id="13131"/>
    <lineage>
        <taxon>Eukaryota</taxon>
        <taxon>Metazoa</taxon>
        <taxon>Ecdysozoa</taxon>
        <taxon>Arthropoda</taxon>
        <taxon>Hexapoda</taxon>
        <taxon>Insecta</taxon>
        <taxon>Pterygota</taxon>
        <taxon>Neoptera</taxon>
        <taxon>Paraneoptera</taxon>
        <taxon>Hemiptera</taxon>
        <taxon>Sternorrhyncha</taxon>
        <taxon>Aphidomorpha</taxon>
        <taxon>Aphidoidea</taxon>
        <taxon>Aphididae</taxon>
        <taxon>Macrosiphini</taxon>
        <taxon>Macrosiphum</taxon>
    </lineage>
</organism>
<reference evidence="6 7" key="1">
    <citation type="submission" date="2023-01" db="EMBL/GenBank/DDBJ databases">
        <authorList>
            <person name="Whitehead M."/>
        </authorList>
    </citation>
    <scope>NUCLEOTIDE SEQUENCE [LARGE SCALE GENOMIC DNA]</scope>
</reference>